<dbReference type="AlphaFoldDB" id="A0A445DF08"/>
<name>A0A445DF08_ARAHY</name>
<evidence type="ECO:0000313" key="2">
    <source>
        <dbReference type="Proteomes" id="UP000289738"/>
    </source>
</evidence>
<accession>A0A445DF08</accession>
<dbReference type="Proteomes" id="UP000289738">
    <property type="component" value="Chromosome A04"/>
</dbReference>
<evidence type="ECO:0000313" key="1">
    <source>
        <dbReference type="EMBL" id="RYR61769.1"/>
    </source>
</evidence>
<proteinExistence type="predicted"/>
<evidence type="ECO:0008006" key="3">
    <source>
        <dbReference type="Google" id="ProtNLM"/>
    </source>
</evidence>
<sequence>MEFSYRKIVIMAIKDYTICRGVDYWVIDVILFQMYQYALGCNWLIRVSMIRKKYCWIIRRYNGSHTCTRSTIFQDHSKLDSNTITVAIKPLVDIGPSIKVKSVITELLQSMVSKEKVNEKNFRRLESIVRSFAIWFETMCYKESSAVVHFKTMLAYQDDDLVIDIRILYRVFWSYYSWIKAFRYCKLIV</sequence>
<reference evidence="1 2" key="1">
    <citation type="submission" date="2019-01" db="EMBL/GenBank/DDBJ databases">
        <title>Sequencing of cultivated peanut Arachis hypogaea provides insights into genome evolution and oil improvement.</title>
        <authorList>
            <person name="Chen X."/>
        </authorList>
    </citation>
    <scope>NUCLEOTIDE SEQUENCE [LARGE SCALE GENOMIC DNA]</scope>
    <source>
        <strain evidence="2">cv. Fuhuasheng</strain>
        <tissue evidence="1">Leaves</tissue>
    </source>
</reference>
<protein>
    <recommendedName>
        <fullName evidence="3">Transposase MuDR plant domain-containing protein</fullName>
    </recommendedName>
</protein>
<dbReference type="EMBL" id="SDMP01000004">
    <property type="protein sequence ID" value="RYR61769.1"/>
    <property type="molecule type" value="Genomic_DNA"/>
</dbReference>
<keyword evidence="2" id="KW-1185">Reference proteome</keyword>
<organism evidence="1 2">
    <name type="scientific">Arachis hypogaea</name>
    <name type="common">Peanut</name>
    <dbReference type="NCBI Taxonomy" id="3818"/>
    <lineage>
        <taxon>Eukaryota</taxon>
        <taxon>Viridiplantae</taxon>
        <taxon>Streptophyta</taxon>
        <taxon>Embryophyta</taxon>
        <taxon>Tracheophyta</taxon>
        <taxon>Spermatophyta</taxon>
        <taxon>Magnoliopsida</taxon>
        <taxon>eudicotyledons</taxon>
        <taxon>Gunneridae</taxon>
        <taxon>Pentapetalae</taxon>
        <taxon>rosids</taxon>
        <taxon>fabids</taxon>
        <taxon>Fabales</taxon>
        <taxon>Fabaceae</taxon>
        <taxon>Papilionoideae</taxon>
        <taxon>50 kb inversion clade</taxon>
        <taxon>dalbergioids sensu lato</taxon>
        <taxon>Dalbergieae</taxon>
        <taxon>Pterocarpus clade</taxon>
        <taxon>Arachis</taxon>
    </lineage>
</organism>
<gene>
    <name evidence="1" type="ORF">Ahy_A04g018979</name>
</gene>
<comment type="caution">
    <text evidence="1">The sequence shown here is derived from an EMBL/GenBank/DDBJ whole genome shotgun (WGS) entry which is preliminary data.</text>
</comment>